<dbReference type="SMART" id="SM00332">
    <property type="entry name" value="PP2Cc"/>
    <property type="match status" value="1"/>
</dbReference>
<dbReference type="SMART" id="SM00072">
    <property type="entry name" value="GuKc"/>
    <property type="match status" value="1"/>
</dbReference>
<comment type="similarity">
    <text evidence="1">Belongs to the guanylate kinase family.</text>
</comment>
<organism evidence="10">
    <name type="scientific">Pyrodinium bahamense</name>
    <dbReference type="NCBI Taxonomy" id="73915"/>
    <lineage>
        <taxon>Eukaryota</taxon>
        <taxon>Sar</taxon>
        <taxon>Alveolata</taxon>
        <taxon>Dinophyceae</taxon>
        <taxon>Gonyaulacales</taxon>
        <taxon>Pyrocystaceae</taxon>
        <taxon>Pyrodinium</taxon>
    </lineage>
</organism>
<dbReference type="PROSITE" id="PS50052">
    <property type="entry name" value="GUANYLATE_KINASE_2"/>
    <property type="match status" value="1"/>
</dbReference>
<evidence type="ECO:0000256" key="3">
    <source>
        <dbReference type="ARBA" id="ARBA00022679"/>
    </source>
</evidence>
<dbReference type="GO" id="GO:0005829">
    <property type="term" value="C:cytosol"/>
    <property type="evidence" value="ECO:0007669"/>
    <property type="project" value="TreeGrafter"/>
</dbReference>
<dbReference type="Pfam" id="PF00481">
    <property type="entry name" value="PP2C"/>
    <property type="match status" value="1"/>
</dbReference>
<dbReference type="GO" id="GO:0004385">
    <property type="term" value="F:GMP kinase activity"/>
    <property type="evidence" value="ECO:0007669"/>
    <property type="project" value="UniProtKB-EC"/>
</dbReference>
<dbReference type="CDD" id="cd00071">
    <property type="entry name" value="GMPK"/>
    <property type="match status" value="1"/>
</dbReference>
<dbReference type="AlphaFoldDB" id="A0A7S0FYL7"/>
<sequence length="712" mass="76558">MPLSAPVTAVAVERSAGILGRAAVAAMQGVRNNFEDAHFLDHTQGVCAVYDGHLGDEAAAFCAERLHLHVEAAGEPSRSTLLAAFSACDREMRAGLPEGSESGATATLAMVREDGSADQLKVWVASCGDSRAVLWRKDGGALEATRDHRPGDAEEKARIEAAGGFVSEEFDPPRVDGQLACSRALGAFKFKQDSALPEAGQKVSGVPEVYEWSAKRGDWLLLACDGVWDTFSSERVAKEVCETNGSADLGGKLERVLQLCIEKEADDNLTLLAIELGAAPEEPRKLEVTPGNFLKTKDSEVLEQYEAFCLRFGFALKREMVPKAPPKAALSETQPVPAPGRFASLPAPAVAAAPEAVAPPTAAPEAPAPPEAAPEETPAKPPQPMLPVEGLRPLIIVGPSGVGKGTIIERIKQSLPGLFGFSVSHTTRAPRPGEANGVHYHFTDLETMKRETEETDKFIEFAHVHGNIYGTSKAAVEAVRKQGKVCLLDIDVQGAQKVKERGSLPDAKYIFIAPPDLAELEKRLRGRGTESEESLQRRTQNAKGEMEFCERNRSFFDHVLVNDDLAAATRRFLSLLRGWYPGISQLMKVTAQRGAGFYASQRGAGFYARAAHELLAGKPGRPPPFELEVQGLGNAIPVVASVVLSLVADGHKVVQVETTMVEVIASASKRKLQTPRVSVIVLRSPNSQGSPIRRMLRYRGTSQAQMYAADDA</sequence>
<dbReference type="FunFam" id="3.30.63.10:FF:000002">
    <property type="entry name" value="Guanylate kinase 1"/>
    <property type="match status" value="1"/>
</dbReference>
<evidence type="ECO:0000256" key="2">
    <source>
        <dbReference type="ARBA" id="ARBA00012961"/>
    </source>
</evidence>
<dbReference type="InterPro" id="IPR001932">
    <property type="entry name" value="PPM-type_phosphatase-like_dom"/>
</dbReference>
<dbReference type="InterPro" id="IPR020590">
    <property type="entry name" value="Guanylate_kinase_CS"/>
</dbReference>
<evidence type="ECO:0000256" key="6">
    <source>
        <dbReference type="ARBA" id="ARBA00022840"/>
    </source>
</evidence>
<feature type="domain" description="PPM-type phosphatase" evidence="9">
    <location>
        <begin position="21"/>
        <end position="276"/>
    </location>
</feature>
<dbReference type="EC" id="2.7.4.8" evidence="2"/>
<dbReference type="PROSITE" id="PS00856">
    <property type="entry name" value="GUANYLATE_KINASE_1"/>
    <property type="match status" value="1"/>
</dbReference>
<reference evidence="10" key="1">
    <citation type="submission" date="2021-01" db="EMBL/GenBank/DDBJ databases">
        <authorList>
            <person name="Corre E."/>
            <person name="Pelletier E."/>
            <person name="Niang G."/>
            <person name="Scheremetjew M."/>
            <person name="Finn R."/>
            <person name="Kale V."/>
            <person name="Holt S."/>
            <person name="Cochrane G."/>
            <person name="Meng A."/>
            <person name="Brown T."/>
            <person name="Cohen L."/>
        </authorList>
    </citation>
    <scope>NUCLEOTIDE SEQUENCE</scope>
    <source>
        <strain evidence="10">Pbaha01</strain>
    </source>
</reference>
<dbReference type="InterPro" id="IPR027417">
    <property type="entry name" value="P-loop_NTPase"/>
</dbReference>
<proteinExistence type="inferred from homology"/>
<dbReference type="InterPro" id="IPR017665">
    <property type="entry name" value="Guanylate_kinase"/>
</dbReference>
<evidence type="ECO:0000256" key="1">
    <source>
        <dbReference type="ARBA" id="ARBA00005790"/>
    </source>
</evidence>
<dbReference type="PANTHER" id="PTHR23117">
    <property type="entry name" value="GUANYLATE KINASE-RELATED"/>
    <property type="match status" value="1"/>
</dbReference>
<dbReference type="InterPro" id="IPR008145">
    <property type="entry name" value="GK/Ca_channel_bsu"/>
</dbReference>
<keyword evidence="4" id="KW-0547">Nucleotide-binding</keyword>
<dbReference type="SMART" id="SM00331">
    <property type="entry name" value="PP2C_SIG"/>
    <property type="match status" value="1"/>
</dbReference>
<evidence type="ECO:0000313" key="10">
    <source>
        <dbReference type="EMBL" id="CAD8387696.1"/>
    </source>
</evidence>
<evidence type="ECO:0000259" key="8">
    <source>
        <dbReference type="PROSITE" id="PS50052"/>
    </source>
</evidence>
<dbReference type="Gene3D" id="3.60.40.10">
    <property type="entry name" value="PPM-type phosphatase domain"/>
    <property type="match status" value="1"/>
</dbReference>
<dbReference type="CDD" id="cd00143">
    <property type="entry name" value="PP2Cc"/>
    <property type="match status" value="1"/>
</dbReference>
<name>A0A7S0FYL7_9DINO</name>
<keyword evidence="3" id="KW-0808">Transferase</keyword>
<dbReference type="Pfam" id="PF00625">
    <property type="entry name" value="Guanylate_kin"/>
    <property type="match status" value="1"/>
</dbReference>
<dbReference type="Gene3D" id="3.30.63.10">
    <property type="entry name" value="Guanylate Kinase phosphate binding domain"/>
    <property type="match status" value="1"/>
</dbReference>
<dbReference type="PANTHER" id="PTHR23117:SF13">
    <property type="entry name" value="GUANYLATE KINASE"/>
    <property type="match status" value="1"/>
</dbReference>
<evidence type="ECO:0000256" key="5">
    <source>
        <dbReference type="ARBA" id="ARBA00022777"/>
    </source>
</evidence>
<evidence type="ECO:0000256" key="7">
    <source>
        <dbReference type="SAM" id="MobiDB-lite"/>
    </source>
</evidence>
<dbReference type="NCBIfam" id="TIGR03263">
    <property type="entry name" value="guanyl_kin"/>
    <property type="match status" value="1"/>
</dbReference>
<dbReference type="GO" id="GO:0005524">
    <property type="term" value="F:ATP binding"/>
    <property type="evidence" value="ECO:0007669"/>
    <property type="project" value="UniProtKB-KW"/>
</dbReference>
<accession>A0A7S0FYL7</accession>
<dbReference type="FunFam" id="3.40.50.300:FF:000776">
    <property type="entry name" value="Guanylate kinase 2"/>
    <property type="match status" value="1"/>
</dbReference>
<protein>
    <recommendedName>
        <fullName evidence="2">guanylate kinase</fullName>
        <ecNumber evidence="2">2.7.4.8</ecNumber>
    </recommendedName>
</protein>
<feature type="domain" description="Guanylate kinase-like" evidence="8">
    <location>
        <begin position="391"/>
        <end position="577"/>
    </location>
</feature>
<dbReference type="InterPro" id="IPR008144">
    <property type="entry name" value="Guanylate_kin-like_dom"/>
</dbReference>
<gene>
    <name evidence="10" type="ORF">PBAH0796_LOCUS31384</name>
</gene>
<dbReference type="SUPFAM" id="SSF81606">
    <property type="entry name" value="PP2C-like"/>
    <property type="match status" value="1"/>
</dbReference>
<dbReference type="Gene3D" id="3.40.50.300">
    <property type="entry name" value="P-loop containing nucleotide triphosphate hydrolases"/>
    <property type="match status" value="1"/>
</dbReference>
<evidence type="ECO:0000256" key="4">
    <source>
        <dbReference type="ARBA" id="ARBA00022741"/>
    </source>
</evidence>
<keyword evidence="6" id="KW-0067">ATP-binding</keyword>
<feature type="compositionally biased region" description="Low complexity" evidence="7">
    <location>
        <begin position="353"/>
        <end position="365"/>
    </location>
</feature>
<dbReference type="EMBL" id="HBEG01051628">
    <property type="protein sequence ID" value="CAD8387696.1"/>
    <property type="molecule type" value="Transcribed_RNA"/>
</dbReference>
<keyword evidence="5" id="KW-0418">Kinase</keyword>
<dbReference type="InterPro" id="IPR036457">
    <property type="entry name" value="PPM-type-like_dom_sf"/>
</dbReference>
<feature type="region of interest" description="Disordered" evidence="7">
    <location>
        <begin position="353"/>
        <end position="384"/>
    </location>
</feature>
<dbReference type="PROSITE" id="PS51746">
    <property type="entry name" value="PPM_2"/>
    <property type="match status" value="1"/>
</dbReference>
<dbReference type="SUPFAM" id="SSF52540">
    <property type="entry name" value="P-loop containing nucleoside triphosphate hydrolases"/>
    <property type="match status" value="1"/>
</dbReference>
<evidence type="ECO:0000259" key="9">
    <source>
        <dbReference type="PROSITE" id="PS51746"/>
    </source>
</evidence>